<sequence length="879" mass="95429">MWVGSPENDWNDPSNWSPVGIPIATDDVYIRDESNQTTVISVGPVVFGSLIVGNSPPNANETLLLAGGFSSDGAVYVTGAAMLFLGTLEDQPNSIYNADIIMVDTPSTLLIRDANVTVVDDIYNLGLIILDGNGNASSIDNTNSIKCETNSYYQMNTIFNRSNSTLLLKPGSSLYFTGVEQDDTTRFMDGSRLYGMAESGMKFENQSLYTDQAIIELNSSAIATENAYILIGDQTKFNMTGAYTTIFPPSSDSVFASSRSNATITDAIVGFDHTLFFLNNSRFNIFGSSDFYLKDSFILTMGDGGFLSLFESAKMNVHQSTIFIQNYLDLGDLANLNLYGSQIVIAENQDYYSFTASGNSSMTLSHQSSLTVNGIFFLTDYATIQSSVSDFSIKEHMYLQNDSIVQINLANFTVDGLLTIVDRAQLLFSSSIVYINGSAGAYDQSKLLLNTSILYVPGNFTLTSTFLSMNSIMIVNQYFQSAGLYYALETNLLVSGEFHSYGYAFFENTTLISNGTAKFDTAFYGKNANITVQSGDLVFLENSNFTCTNCTISVLAGVFEYQQGTRLELFNTTLTNNGTVSSLGDVSLSPGSSITNTGLFTILSNIIANATTNNETLPAEINNYGSINSQSNVTIDVLINNSGNFSIESNSSIYVQEFTQTDGGNLQLVGGGSITSYLNLNIQGGSVYGNGAINTSLDLNNNGQLGIKNITSELEIHGNLTQSGNSTTVIRINTIDDFTKYKINQTIEVAGTLLVYMNKNLLGNDVNVTIISYNQTSSSGGDFGKIKVLTYDPENNDDEEEVECQVQPTKGERNYSLLLQDCENSTAQSNRNKVIVGAVVGSIVGASVLVASYIAYKKYLAKKLFAKKLDRIQAEMNKL</sequence>
<organism evidence="2 3">
    <name type="scientific">Cavenderia fasciculata</name>
    <name type="common">Slime mold</name>
    <name type="synonym">Dictyostelium fasciculatum</name>
    <dbReference type="NCBI Taxonomy" id="261658"/>
    <lineage>
        <taxon>Eukaryota</taxon>
        <taxon>Amoebozoa</taxon>
        <taxon>Evosea</taxon>
        <taxon>Eumycetozoa</taxon>
        <taxon>Dictyostelia</taxon>
        <taxon>Acytosteliales</taxon>
        <taxon>Cavenderiaceae</taxon>
        <taxon>Cavenderia</taxon>
    </lineage>
</organism>
<gene>
    <name evidence="2" type="primary">dicB</name>
    <name evidence="2" type="ORF">DFA_04647</name>
</gene>
<feature type="transmembrane region" description="Helical" evidence="1">
    <location>
        <begin position="834"/>
        <end position="856"/>
    </location>
</feature>
<dbReference type="KEGG" id="dfa:DFA_04647"/>
<proteinExistence type="predicted"/>
<evidence type="ECO:0000313" key="2">
    <source>
        <dbReference type="EMBL" id="EGG22519.1"/>
    </source>
</evidence>
<keyword evidence="1 2" id="KW-0812">Transmembrane</keyword>
<evidence type="ECO:0000256" key="1">
    <source>
        <dbReference type="SAM" id="Phobius"/>
    </source>
</evidence>
<keyword evidence="1" id="KW-1133">Transmembrane helix</keyword>
<dbReference type="PANTHER" id="PTHR35035">
    <property type="entry name" value="DISCOIDIN-INDUCING COMPLEX SUBUNIT B"/>
    <property type="match status" value="1"/>
</dbReference>
<dbReference type="PANTHER" id="PTHR35035:SF7">
    <property type="entry name" value="TRANSMEMBRANE PROTEIN"/>
    <property type="match status" value="1"/>
</dbReference>
<dbReference type="OMA" id="WITRSNI"/>
<dbReference type="GeneID" id="14874795"/>
<accession>F4PQ56</accession>
<reference evidence="3" key="1">
    <citation type="journal article" date="2011" name="Genome Res.">
        <title>Phylogeny-wide analysis of social amoeba genomes highlights ancient origins for complex intercellular communication.</title>
        <authorList>
            <person name="Heidel A.J."/>
            <person name="Lawal H.M."/>
            <person name="Felder M."/>
            <person name="Schilde C."/>
            <person name="Helps N.R."/>
            <person name="Tunggal B."/>
            <person name="Rivero F."/>
            <person name="John U."/>
            <person name="Schleicher M."/>
            <person name="Eichinger L."/>
            <person name="Platzer M."/>
            <person name="Noegel A.A."/>
            <person name="Schaap P."/>
            <person name="Gloeckner G."/>
        </authorList>
    </citation>
    <scope>NUCLEOTIDE SEQUENCE [LARGE SCALE GENOMIC DNA]</scope>
    <source>
        <strain evidence="3">SH3</strain>
    </source>
</reference>
<keyword evidence="1" id="KW-0472">Membrane</keyword>
<dbReference type="OrthoDB" id="21578at2759"/>
<evidence type="ECO:0000313" key="3">
    <source>
        <dbReference type="Proteomes" id="UP000007797"/>
    </source>
</evidence>
<dbReference type="RefSeq" id="XP_004360370.1">
    <property type="nucleotide sequence ID" value="XM_004360313.1"/>
</dbReference>
<name>F4PQ56_CACFS</name>
<dbReference type="EMBL" id="GL883009">
    <property type="protein sequence ID" value="EGG22519.1"/>
    <property type="molecule type" value="Genomic_DNA"/>
</dbReference>
<dbReference type="InterPro" id="IPR053370">
    <property type="entry name" value="QS_Complex_Regulator"/>
</dbReference>
<dbReference type="Proteomes" id="UP000007797">
    <property type="component" value="Unassembled WGS sequence"/>
</dbReference>
<keyword evidence="3" id="KW-1185">Reference proteome</keyword>
<dbReference type="AlphaFoldDB" id="F4PQ56"/>
<protein>
    <submittedName>
        <fullName evidence="2">Transmembrane protein</fullName>
    </submittedName>
</protein>